<evidence type="ECO:0000313" key="3">
    <source>
        <dbReference type="Proteomes" id="UP001212170"/>
    </source>
</evidence>
<comment type="caution">
    <text evidence="2">The sequence shown here is derived from an EMBL/GenBank/DDBJ whole genome shotgun (WGS) entry which is preliminary data.</text>
</comment>
<feature type="region of interest" description="Disordered" evidence="1">
    <location>
        <begin position="1"/>
        <end position="61"/>
    </location>
</feature>
<reference evidence="2 3" key="1">
    <citation type="journal article" date="2023" name="Chemosphere">
        <title>Whole genome analysis of Flavobacterium aziz-sancarii sp. nov., isolated from Ardley Island (Antarctica), revealed a rich resistome and bioremediation potential.</title>
        <authorList>
            <person name="Otur C."/>
            <person name="Okay S."/>
            <person name="Kurt-Kizildogan A."/>
        </authorList>
    </citation>
    <scope>NUCLEOTIDE SEQUENCE [LARGE SCALE GENOMIC DNA]</scope>
    <source>
        <strain evidence="2 3">AC</strain>
    </source>
</reference>
<keyword evidence="3" id="KW-1185">Reference proteome</keyword>
<evidence type="ECO:0000313" key="2">
    <source>
        <dbReference type="EMBL" id="MDA6071111.1"/>
    </source>
</evidence>
<feature type="compositionally biased region" description="Basic and acidic residues" evidence="1">
    <location>
        <begin position="50"/>
        <end position="61"/>
    </location>
</feature>
<feature type="compositionally biased region" description="Acidic residues" evidence="1">
    <location>
        <begin position="39"/>
        <end position="49"/>
    </location>
</feature>
<name>A0ABT4WF74_9FLAO</name>
<dbReference type="RefSeq" id="WP_271336928.1">
    <property type="nucleotide sequence ID" value="NZ_JAMZNK010000028.1"/>
</dbReference>
<evidence type="ECO:0000256" key="1">
    <source>
        <dbReference type="SAM" id="MobiDB-lite"/>
    </source>
</evidence>
<dbReference type="EMBL" id="JAMZNK010000028">
    <property type="protein sequence ID" value="MDA6071111.1"/>
    <property type="molecule type" value="Genomic_DNA"/>
</dbReference>
<accession>A0ABT4WF74</accession>
<feature type="compositionally biased region" description="Polar residues" evidence="1">
    <location>
        <begin position="1"/>
        <end position="10"/>
    </location>
</feature>
<dbReference type="Proteomes" id="UP001212170">
    <property type="component" value="Unassembled WGS sequence"/>
</dbReference>
<sequence length="61" mass="6954">MGNTHNYSSKELQKCPYHNQLQTLFNDGNPQQDANTGDWDQEREDDAGMDPDRNEKGGNNN</sequence>
<protein>
    <submittedName>
        <fullName evidence="2">Uncharacterized protein</fullName>
    </submittedName>
</protein>
<proteinExistence type="predicted"/>
<feature type="compositionally biased region" description="Polar residues" evidence="1">
    <location>
        <begin position="19"/>
        <end position="35"/>
    </location>
</feature>
<gene>
    <name evidence="2" type="ORF">NJT12_15960</name>
</gene>
<organism evidence="2 3">
    <name type="scientific">Flavobacterium azizsancarii</name>
    <dbReference type="NCBI Taxonomy" id="2961580"/>
    <lineage>
        <taxon>Bacteria</taxon>
        <taxon>Pseudomonadati</taxon>
        <taxon>Bacteroidota</taxon>
        <taxon>Flavobacteriia</taxon>
        <taxon>Flavobacteriales</taxon>
        <taxon>Flavobacteriaceae</taxon>
        <taxon>Flavobacterium</taxon>
    </lineage>
</organism>